<evidence type="ECO:0000313" key="8">
    <source>
        <dbReference type="Proteomes" id="UP001156905"/>
    </source>
</evidence>
<dbReference type="InterPro" id="IPR050584">
    <property type="entry name" value="Cholesterol_7-desaturase"/>
</dbReference>
<evidence type="ECO:0000259" key="6">
    <source>
        <dbReference type="PROSITE" id="PS51296"/>
    </source>
</evidence>
<evidence type="ECO:0000256" key="4">
    <source>
        <dbReference type="ARBA" id="ARBA00023004"/>
    </source>
</evidence>
<evidence type="ECO:0000256" key="5">
    <source>
        <dbReference type="ARBA" id="ARBA00023014"/>
    </source>
</evidence>
<dbReference type="InterPro" id="IPR017941">
    <property type="entry name" value="Rieske_2Fe-2S"/>
</dbReference>
<keyword evidence="8" id="KW-1185">Reference proteome</keyword>
<evidence type="ECO:0000313" key="7">
    <source>
        <dbReference type="EMBL" id="GLR84595.1"/>
    </source>
</evidence>
<dbReference type="EMBL" id="BSOW01000004">
    <property type="protein sequence ID" value="GLR84595.1"/>
    <property type="molecule type" value="Genomic_DNA"/>
</dbReference>
<dbReference type="Gene3D" id="2.102.10.10">
    <property type="entry name" value="Rieske [2Fe-2S] iron-sulphur domain"/>
    <property type="match status" value="1"/>
</dbReference>
<accession>A0ABQ6AVE7</accession>
<gene>
    <name evidence="7" type="primary">vanA_1</name>
    <name evidence="7" type="ORF">GCM10007857_13050</name>
</gene>
<keyword evidence="4" id="KW-0408">Iron</keyword>
<dbReference type="InterPro" id="IPR044043">
    <property type="entry name" value="VanA_C_cat"/>
</dbReference>
<dbReference type="SUPFAM" id="SSF55961">
    <property type="entry name" value="Bet v1-like"/>
    <property type="match status" value="1"/>
</dbReference>
<reference evidence="8" key="1">
    <citation type="journal article" date="2019" name="Int. J. Syst. Evol. Microbiol.">
        <title>The Global Catalogue of Microorganisms (GCM) 10K type strain sequencing project: providing services to taxonomists for standard genome sequencing and annotation.</title>
        <authorList>
            <consortium name="The Broad Institute Genomics Platform"/>
            <consortium name="The Broad Institute Genome Sequencing Center for Infectious Disease"/>
            <person name="Wu L."/>
            <person name="Ma J."/>
        </authorList>
    </citation>
    <scope>NUCLEOTIDE SEQUENCE [LARGE SCALE GENOMIC DNA]</scope>
    <source>
        <strain evidence="8">NBRC 102520</strain>
    </source>
</reference>
<comment type="caution">
    <text evidence="7">The sequence shown here is derived from an EMBL/GenBank/DDBJ whole genome shotgun (WGS) entry which is preliminary data.</text>
</comment>
<protein>
    <submittedName>
        <fullName evidence="7">(2Fe-2S)-binding protein</fullName>
    </submittedName>
</protein>
<dbReference type="SUPFAM" id="SSF50022">
    <property type="entry name" value="ISP domain"/>
    <property type="match status" value="1"/>
</dbReference>
<dbReference type="Proteomes" id="UP001156905">
    <property type="component" value="Unassembled WGS sequence"/>
</dbReference>
<sequence>MLATQQPVLRRFWYAIMRIEQLESGPQPFTLLGEPIVLFLDAKGEPAALEDRCCHRTARLSKGWCRNGNIVCGYHGWEYDRAGKLVMIPQFPFEQPIPDASARAFRAKTRYGYVWVALDEPLRDIPNIPEDSDPAYRRIFQFYDTWNTAALRLMENSFDNAHFAFVHKNTFGDIDQPRPEKYEIVETDYGFEAETIVTVKNPPIAAKISGTTEPYTKRHMRNKWFMPFCRRLDMEYPSGIRHIIFNCATPIGDGKIQVVQLLFRNDTEADCSAQELIGWDAAIIAEDREILESTDPDAIVDMGRKIEKHMPSDRPGMLMRKRLLDLLHEHDEEEVPKSMVMDDGGLEWSHRAVSSDARTDAR</sequence>
<keyword evidence="2" id="KW-0479">Metal-binding</keyword>
<dbReference type="PANTHER" id="PTHR21266">
    <property type="entry name" value="IRON-SULFUR DOMAIN CONTAINING PROTEIN"/>
    <property type="match status" value="1"/>
</dbReference>
<proteinExistence type="predicted"/>
<dbReference type="Pfam" id="PF00355">
    <property type="entry name" value="Rieske"/>
    <property type="match status" value="1"/>
</dbReference>
<evidence type="ECO:0000256" key="2">
    <source>
        <dbReference type="ARBA" id="ARBA00022723"/>
    </source>
</evidence>
<evidence type="ECO:0000256" key="1">
    <source>
        <dbReference type="ARBA" id="ARBA00022714"/>
    </source>
</evidence>
<dbReference type="InterPro" id="IPR036922">
    <property type="entry name" value="Rieske_2Fe-2S_sf"/>
</dbReference>
<dbReference type="Gene3D" id="3.90.380.10">
    <property type="entry name" value="Naphthalene 1,2-dioxygenase Alpha Subunit, Chain A, domain 1"/>
    <property type="match status" value="1"/>
</dbReference>
<dbReference type="Pfam" id="PF19112">
    <property type="entry name" value="VanA_C"/>
    <property type="match status" value="1"/>
</dbReference>
<feature type="domain" description="Rieske" evidence="6">
    <location>
        <begin position="13"/>
        <end position="116"/>
    </location>
</feature>
<dbReference type="PROSITE" id="PS51296">
    <property type="entry name" value="RIESKE"/>
    <property type="match status" value="1"/>
</dbReference>
<dbReference type="RefSeq" id="WP_284262529.1">
    <property type="nucleotide sequence ID" value="NZ_BSOW01000004.1"/>
</dbReference>
<name>A0ABQ6AVE7_9BRAD</name>
<evidence type="ECO:0000256" key="3">
    <source>
        <dbReference type="ARBA" id="ARBA00023002"/>
    </source>
</evidence>
<keyword evidence="5" id="KW-0411">Iron-sulfur</keyword>
<keyword evidence="1" id="KW-0001">2Fe-2S</keyword>
<organism evidence="7 8">
    <name type="scientific">Bradyrhizobium iriomotense</name>
    <dbReference type="NCBI Taxonomy" id="441950"/>
    <lineage>
        <taxon>Bacteria</taxon>
        <taxon>Pseudomonadati</taxon>
        <taxon>Pseudomonadota</taxon>
        <taxon>Alphaproteobacteria</taxon>
        <taxon>Hyphomicrobiales</taxon>
        <taxon>Nitrobacteraceae</taxon>
        <taxon>Bradyrhizobium</taxon>
    </lineage>
</organism>
<dbReference type="PANTHER" id="PTHR21266:SF60">
    <property type="entry name" value="3-KETOSTEROID-9-ALPHA-MONOOXYGENASE, OXYGENASE COMPONENT"/>
    <property type="match status" value="1"/>
</dbReference>
<keyword evidence="3" id="KW-0560">Oxidoreductase</keyword>
<dbReference type="CDD" id="cd03469">
    <property type="entry name" value="Rieske_RO_Alpha_N"/>
    <property type="match status" value="1"/>
</dbReference>